<dbReference type="GO" id="GO:0051499">
    <property type="term" value="F:D-aminoacyl-tRNA deacylase activity"/>
    <property type="evidence" value="ECO:0007669"/>
    <property type="project" value="InterPro"/>
</dbReference>
<keyword evidence="1" id="KW-0378">Hydrolase</keyword>
<evidence type="ECO:0000313" key="1">
    <source>
        <dbReference type="EMBL" id="EQD62779.1"/>
    </source>
</evidence>
<feature type="non-terminal residue" evidence="1">
    <location>
        <position position="183"/>
    </location>
</feature>
<reference evidence="1" key="1">
    <citation type="submission" date="2013-08" db="EMBL/GenBank/DDBJ databases">
        <authorList>
            <person name="Mendez C."/>
            <person name="Richter M."/>
            <person name="Ferrer M."/>
            <person name="Sanchez J."/>
        </authorList>
    </citation>
    <scope>NUCLEOTIDE SEQUENCE</scope>
</reference>
<organism evidence="1">
    <name type="scientific">mine drainage metagenome</name>
    <dbReference type="NCBI Taxonomy" id="410659"/>
    <lineage>
        <taxon>unclassified sequences</taxon>
        <taxon>metagenomes</taxon>
        <taxon>ecological metagenomes</taxon>
    </lineage>
</organism>
<reference evidence="1" key="2">
    <citation type="journal article" date="2014" name="ISME J.">
        <title>Microbial stratification in low pH oxic and suboxic macroscopic growths along an acid mine drainage.</title>
        <authorList>
            <person name="Mendez-Garcia C."/>
            <person name="Mesa V."/>
            <person name="Sprenger R.R."/>
            <person name="Richter M."/>
            <person name="Diez M.S."/>
            <person name="Solano J."/>
            <person name="Bargiela R."/>
            <person name="Golyshina O.V."/>
            <person name="Manteca A."/>
            <person name="Ramos J.L."/>
            <person name="Gallego J.R."/>
            <person name="Llorente I."/>
            <person name="Martins Dos Santos V.A."/>
            <person name="Jensen O.N."/>
            <person name="Pelaez A.I."/>
            <person name="Sanchez J."/>
            <person name="Ferrer M."/>
        </authorList>
    </citation>
    <scope>NUCLEOTIDE SEQUENCE</scope>
</reference>
<accession>T1CAW6</accession>
<comment type="caution">
    <text evidence="1">The sequence shown here is derived from an EMBL/GenBank/DDBJ whole genome shotgun (WGS) entry which is preliminary data.</text>
</comment>
<dbReference type="PANTHER" id="PTHR34667:SF1">
    <property type="entry name" value="D-AMINOACYL-TRNA DEACYLASE"/>
    <property type="match status" value="1"/>
</dbReference>
<dbReference type="AlphaFoldDB" id="T1CAW6"/>
<protein>
    <submittedName>
        <fullName evidence="1">D-aminoacyl-tRNA deacylase</fullName>
        <ecNumber evidence="1">3.1.-.-</ecNumber>
    </submittedName>
</protein>
<dbReference type="InterPro" id="IPR007508">
    <property type="entry name" value="DtdA"/>
</dbReference>
<proteinExistence type="predicted"/>
<dbReference type="SUPFAM" id="SSF142535">
    <property type="entry name" value="AF0625-like"/>
    <property type="match status" value="1"/>
</dbReference>
<gene>
    <name evidence="1" type="ORF">B1B_07111</name>
</gene>
<name>T1CAW6_9ZZZZ</name>
<dbReference type="Pfam" id="PF04414">
    <property type="entry name" value="tRNA_deacylase"/>
    <property type="match status" value="1"/>
</dbReference>
<dbReference type="PANTHER" id="PTHR34667">
    <property type="entry name" value="D-AMINOACYL-TRNA DEACYLASE"/>
    <property type="match status" value="1"/>
</dbReference>
<dbReference type="EC" id="3.1.-.-" evidence="1"/>
<dbReference type="EMBL" id="AUZY01004523">
    <property type="protein sequence ID" value="EQD62779.1"/>
    <property type="molecule type" value="Genomic_DNA"/>
</dbReference>
<dbReference type="Gene3D" id="3.40.630.50">
    <property type="entry name" value="AF0625-like"/>
    <property type="match status" value="1"/>
</dbReference>
<sequence>MAGCLGQGEPSGDHVAGTTVRDLGKGLYLLRRPGLHLEDISLSAELTGTLGPRLEGVIFPSVHRSERGLPALTVHPIGNLGSEARLGGLPRHLTPVPARLLTEAFLRLHEHGRDLGIPGTFESTHHGPLLSVPSFFLEAGSSPTVWEDPRVHRALATTLRELDGEPAREGPIVVGVGGGHYVP</sequence>